<name>A0A6G1MLI7_ORBOL</name>
<feature type="region of interest" description="Disordered" evidence="1">
    <location>
        <begin position="61"/>
        <end position="88"/>
    </location>
</feature>
<feature type="region of interest" description="Disordered" evidence="1">
    <location>
        <begin position="127"/>
        <end position="153"/>
    </location>
</feature>
<evidence type="ECO:0000256" key="1">
    <source>
        <dbReference type="SAM" id="MobiDB-lite"/>
    </source>
</evidence>
<reference evidence="2 3" key="1">
    <citation type="submission" date="2019-06" db="EMBL/GenBank/DDBJ databases">
        <authorList>
            <person name="Palmer J.M."/>
        </authorList>
    </citation>
    <scope>NUCLEOTIDE SEQUENCE [LARGE SCALE GENOMIC DNA]</scope>
    <source>
        <strain evidence="2 3">TWF191</strain>
    </source>
</reference>
<organism evidence="2 3">
    <name type="scientific">Orbilia oligospora</name>
    <name type="common">Nematode-trapping fungus</name>
    <name type="synonym">Arthrobotrys oligospora</name>
    <dbReference type="NCBI Taxonomy" id="2813651"/>
    <lineage>
        <taxon>Eukaryota</taxon>
        <taxon>Fungi</taxon>
        <taxon>Dikarya</taxon>
        <taxon>Ascomycota</taxon>
        <taxon>Pezizomycotina</taxon>
        <taxon>Orbiliomycetes</taxon>
        <taxon>Orbiliales</taxon>
        <taxon>Orbiliaceae</taxon>
        <taxon>Orbilia</taxon>
    </lineage>
</organism>
<dbReference type="AlphaFoldDB" id="A0A6G1MLI7"/>
<dbReference type="EMBL" id="WIPF01000002">
    <property type="protein sequence ID" value="KAF3231924.1"/>
    <property type="molecule type" value="Genomic_DNA"/>
</dbReference>
<protein>
    <submittedName>
        <fullName evidence="2">Uncharacterized protein</fullName>
    </submittedName>
</protein>
<accession>A0A6G1MLI7</accession>
<evidence type="ECO:0000313" key="2">
    <source>
        <dbReference type="EMBL" id="KAF3231924.1"/>
    </source>
</evidence>
<proteinExistence type="predicted"/>
<gene>
    <name evidence="2" type="ORF">TWF191_003900</name>
</gene>
<comment type="caution">
    <text evidence="2">The sequence shown here is derived from an EMBL/GenBank/DDBJ whole genome shotgun (WGS) entry which is preliminary data.</text>
</comment>
<dbReference type="Proteomes" id="UP000483672">
    <property type="component" value="Unassembled WGS sequence"/>
</dbReference>
<sequence>MQECAYKSYDNWLFEHMTHTYICIFPPNIWSKSFVSNSPAKTITTYDTSFVFRRTIRTSIPSMQHRSNEEDAVQYSHNRTPPRNPDHQKYCHLLDQAEKKLYDILPGSSTPPDKGLLELSAEQLRAMGYSIKSPDPSNPPRSSRLKREPSPSR</sequence>
<evidence type="ECO:0000313" key="3">
    <source>
        <dbReference type="Proteomes" id="UP000483672"/>
    </source>
</evidence>